<name>A0A1B2EZZ3_9HYPH</name>
<sequence length="165" mass="19261">MKNALSILRSGRIHGMNDPKGNGGKVEREMLPHFTPEGIETGSNELNATHEVTLIFESALPRKHVKRHVPVSTYKRNCIYTVNDTLERFWQAVIVPGSRPIRFCGFEFAAGFEPIEGQFRELKKAARSQYAVWPSYMEDPDFRRWKLFFWRLGHRLERMFAPSRH</sequence>
<accession>A0A1B2EZZ3</accession>
<protein>
    <submittedName>
        <fullName evidence="1">Uncharacterized protein</fullName>
    </submittedName>
</protein>
<dbReference type="AlphaFoldDB" id="A0A1B2EZZ3"/>
<evidence type="ECO:0000313" key="1">
    <source>
        <dbReference type="EMBL" id="ANY85504.1"/>
    </source>
</evidence>
<keyword evidence="1" id="KW-0614">Plasmid</keyword>
<dbReference type="EMBL" id="CP016621">
    <property type="protein sequence ID" value="ANY85504.1"/>
    <property type="molecule type" value="Genomic_DNA"/>
</dbReference>
<proteinExistence type="predicted"/>
<gene>
    <name evidence="1" type="ORF">BB934_45635</name>
</gene>
<dbReference type="KEGG" id="moc:BB934_45635"/>
<organism evidence="1">
    <name type="scientific">Microvirga ossetica</name>
    <dbReference type="NCBI Taxonomy" id="1882682"/>
    <lineage>
        <taxon>Bacteria</taxon>
        <taxon>Pseudomonadati</taxon>
        <taxon>Pseudomonadota</taxon>
        <taxon>Alphaproteobacteria</taxon>
        <taxon>Hyphomicrobiales</taxon>
        <taxon>Methylobacteriaceae</taxon>
        <taxon>Microvirga</taxon>
    </lineage>
</organism>
<geneLocation type="plasmid" evidence="1">
    <name>unnamed5</name>
</geneLocation>
<reference evidence="1" key="1">
    <citation type="submission" date="2016-07" db="EMBL/GenBank/DDBJ databases">
        <title>Microvirga ossetica sp. nov. a new species of rhizobia isolated from root nodules of the legume species Vicia alpestris Steven originated from North Ossetia region in the Caucasus.</title>
        <authorList>
            <person name="Safronova V.I."/>
            <person name="Kuznetsova I.G."/>
            <person name="Sazanova A.L."/>
            <person name="Belimov A."/>
            <person name="Andronov E."/>
            <person name="Osledkin Y.S."/>
            <person name="Onishchuk O.P."/>
            <person name="Kurchak O.N."/>
            <person name="Shaposhnikov A.I."/>
            <person name="Willems A."/>
            <person name="Tikhonovich I.A."/>
        </authorList>
    </citation>
    <scope>NUCLEOTIDE SEQUENCE [LARGE SCALE GENOMIC DNA]</scope>
    <source>
        <strain evidence="1">V5/3M</strain>
        <plasmid evidence="1">unnamed5</plasmid>
    </source>
</reference>